<dbReference type="PANTHER" id="PTHR44329">
    <property type="entry name" value="SERINE/THREONINE-PROTEIN KINASE TNNI3K-RELATED"/>
    <property type="match status" value="1"/>
</dbReference>
<dbReference type="SUPFAM" id="SSF56112">
    <property type="entry name" value="Protein kinase-like (PK-like)"/>
    <property type="match status" value="1"/>
</dbReference>
<dbReference type="Proteomes" id="UP000266673">
    <property type="component" value="Unassembled WGS sequence"/>
</dbReference>
<name>A0A397VK63_9GLOM</name>
<dbReference type="Gene3D" id="1.10.510.10">
    <property type="entry name" value="Transferase(Phosphotransferase) domain 1"/>
    <property type="match status" value="1"/>
</dbReference>
<sequence>MKKFQLRTYAYEHMIEWIPFDRLCNIKKIGEGGFGSVYSAIWIDGIRKIDVKRGIRKIFGSKYVRSRKSFSIIALKTLSGFKENPHYFLKEFDNNVKCYLWGSKLKIYGLTQNTETKEYLMAFQYADNGSLHKFLQKNFKDLTWQTKLKLLTDILWDLHKIHDAGYIHSDFHSGNVLILQNQSYVSDLGLAKKSYNVELGRFKQTDENDSGGIYGVLPYVAPEILSGQEFTSAADIYSFGVIMSEMSTGRRPFDGNQFDDELAVKICFGLRPEFAPGTPDCYIELAKQCMNSDPIKRPNGWNVYFKLERWYSSMESSDETNEIKKQFLAADTLIKEFFSPKHPDFMYTSKIINARRISAMKTNYSNYTMLTKLSSKSIDFLEVPTDYCIINDKVITL</sequence>
<gene>
    <name evidence="2" type="ORF">C2G38_2033196</name>
</gene>
<evidence type="ECO:0000313" key="2">
    <source>
        <dbReference type="EMBL" id="RIB22880.1"/>
    </source>
</evidence>
<dbReference type="STRING" id="44941.A0A397VK63"/>
<feature type="domain" description="Protein kinase" evidence="1">
    <location>
        <begin position="23"/>
        <end position="311"/>
    </location>
</feature>
<keyword evidence="2" id="KW-0808">Transferase</keyword>
<dbReference type="PANTHER" id="PTHR44329:SF289">
    <property type="entry name" value="SERINE_THREONINE-PROTEIN KINASE VIK"/>
    <property type="match status" value="1"/>
</dbReference>
<dbReference type="GO" id="GO:0005524">
    <property type="term" value="F:ATP binding"/>
    <property type="evidence" value="ECO:0007669"/>
    <property type="project" value="InterPro"/>
</dbReference>
<organism evidence="2 3">
    <name type="scientific">Gigaspora rosea</name>
    <dbReference type="NCBI Taxonomy" id="44941"/>
    <lineage>
        <taxon>Eukaryota</taxon>
        <taxon>Fungi</taxon>
        <taxon>Fungi incertae sedis</taxon>
        <taxon>Mucoromycota</taxon>
        <taxon>Glomeromycotina</taxon>
        <taxon>Glomeromycetes</taxon>
        <taxon>Diversisporales</taxon>
        <taxon>Gigasporaceae</taxon>
        <taxon>Gigaspora</taxon>
    </lineage>
</organism>
<evidence type="ECO:0000259" key="1">
    <source>
        <dbReference type="PROSITE" id="PS50011"/>
    </source>
</evidence>
<dbReference type="InterPro" id="IPR011009">
    <property type="entry name" value="Kinase-like_dom_sf"/>
</dbReference>
<dbReference type="EMBL" id="QKWP01000288">
    <property type="protein sequence ID" value="RIB22880.1"/>
    <property type="molecule type" value="Genomic_DNA"/>
</dbReference>
<dbReference type="InterPro" id="IPR051681">
    <property type="entry name" value="Ser/Thr_Kinases-Pseudokinases"/>
</dbReference>
<dbReference type="Pfam" id="PF07714">
    <property type="entry name" value="PK_Tyr_Ser-Thr"/>
    <property type="match status" value="1"/>
</dbReference>
<keyword evidence="2" id="KW-0418">Kinase</keyword>
<reference evidence="2 3" key="1">
    <citation type="submission" date="2018-06" db="EMBL/GenBank/DDBJ databases">
        <title>Comparative genomics reveals the genomic features of Rhizophagus irregularis, R. cerebriforme, R. diaphanum and Gigaspora rosea, and their symbiotic lifestyle signature.</title>
        <authorList>
            <person name="Morin E."/>
            <person name="San Clemente H."/>
            <person name="Chen E.C.H."/>
            <person name="De La Providencia I."/>
            <person name="Hainaut M."/>
            <person name="Kuo A."/>
            <person name="Kohler A."/>
            <person name="Murat C."/>
            <person name="Tang N."/>
            <person name="Roy S."/>
            <person name="Loubradou J."/>
            <person name="Henrissat B."/>
            <person name="Grigoriev I.V."/>
            <person name="Corradi N."/>
            <person name="Roux C."/>
            <person name="Martin F.M."/>
        </authorList>
    </citation>
    <scope>NUCLEOTIDE SEQUENCE [LARGE SCALE GENOMIC DNA]</scope>
    <source>
        <strain evidence="2 3">DAOM 194757</strain>
    </source>
</reference>
<protein>
    <submittedName>
        <fullName evidence="2">Kinase-like domain-containing protein</fullName>
    </submittedName>
</protein>
<evidence type="ECO:0000313" key="3">
    <source>
        <dbReference type="Proteomes" id="UP000266673"/>
    </source>
</evidence>
<dbReference type="AlphaFoldDB" id="A0A397VK63"/>
<accession>A0A397VK63</accession>
<proteinExistence type="predicted"/>
<dbReference type="InterPro" id="IPR001245">
    <property type="entry name" value="Ser-Thr/Tyr_kinase_cat_dom"/>
</dbReference>
<comment type="caution">
    <text evidence="2">The sequence shown here is derived from an EMBL/GenBank/DDBJ whole genome shotgun (WGS) entry which is preliminary data.</text>
</comment>
<dbReference type="InterPro" id="IPR000719">
    <property type="entry name" value="Prot_kinase_dom"/>
</dbReference>
<keyword evidence="3" id="KW-1185">Reference proteome</keyword>
<dbReference type="GO" id="GO:0004674">
    <property type="term" value="F:protein serine/threonine kinase activity"/>
    <property type="evidence" value="ECO:0007669"/>
    <property type="project" value="TreeGrafter"/>
</dbReference>
<dbReference type="PROSITE" id="PS50011">
    <property type="entry name" value="PROTEIN_KINASE_DOM"/>
    <property type="match status" value="1"/>
</dbReference>
<dbReference type="OrthoDB" id="4161460at2759"/>